<dbReference type="EMBL" id="FNIB01000009">
    <property type="protein sequence ID" value="SDO01157.1"/>
    <property type="molecule type" value="Genomic_DNA"/>
</dbReference>
<dbReference type="Proteomes" id="UP000199639">
    <property type="component" value="Unassembled WGS sequence"/>
</dbReference>
<accession>A0A4V3I8S3</accession>
<keyword evidence="2" id="KW-0229">DNA integration</keyword>
<protein>
    <submittedName>
        <fullName evidence="8">Recombinase family protein</fullName>
    </submittedName>
    <submittedName>
        <fullName evidence="7">Site-specific DNA recombinase</fullName>
    </submittedName>
</protein>
<reference evidence="8 10" key="2">
    <citation type="submission" date="2019-03" db="EMBL/GenBank/DDBJ databases">
        <title>Genomics of glacier-inhabiting Cryobacterium strains.</title>
        <authorList>
            <person name="Liu Q."/>
            <person name="Xin Y.-H."/>
        </authorList>
    </citation>
    <scope>NUCLEOTIDE SEQUENCE [LARGE SCALE GENOMIC DNA]</scope>
    <source>
        <strain evidence="8 10">Hh8</strain>
    </source>
</reference>
<keyword evidence="10" id="KW-1185">Reference proteome</keyword>
<evidence type="ECO:0000256" key="3">
    <source>
        <dbReference type="ARBA" id="ARBA00023125"/>
    </source>
</evidence>
<dbReference type="Pfam" id="PF02796">
    <property type="entry name" value="HTH_7"/>
    <property type="match status" value="1"/>
</dbReference>
<evidence type="ECO:0000256" key="2">
    <source>
        <dbReference type="ARBA" id="ARBA00022908"/>
    </source>
</evidence>
<comment type="similarity">
    <text evidence="1">Belongs to the site-specific recombinase resolvase family.</text>
</comment>
<evidence type="ECO:0000256" key="5">
    <source>
        <dbReference type="PIRSR" id="PIRSR606118-50"/>
    </source>
</evidence>
<keyword evidence="3" id="KW-0238">DNA-binding</keyword>
<dbReference type="Pfam" id="PF00239">
    <property type="entry name" value="Resolvase"/>
    <property type="match status" value="1"/>
</dbReference>
<dbReference type="PROSITE" id="PS00398">
    <property type="entry name" value="RECOMBINASES_2"/>
    <property type="match status" value="1"/>
</dbReference>
<dbReference type="InterPro" id="IPR006118">
    <property type="entry name" value="Recombinase_CS"/>
</dbReference>
<evidence type="ECO:0000313" key="9">
    <source>
        <dbReference type="Proteomes" id="UP000199639"/>
    </source>
</evidence>
<evidence type="ECO:0000313" key="10">
    <source>
        <dbReference type="Proteomes" id="UP000298252"/>
    </source>
</evidence>
<dbReference type="PANTHER" id="PTHR30461:SF2">
    <property type="entry name" value="SERINE RECOMBINASE PINE-RELATED"/>
    <property type="match status" value="1"/>
</dbReference>
<dbReference type="AlphaFoldDB" id="A0A4V3I8S3"/>
<sequence>MALIGYVRISTVEQKTDLQYDALKKAGVTKIFEDVGISGSVAVRPGLTAALAFLRDGDQLVTVRLDRLGRNTLAVLHLMEDLDAKGVTFRSITEGIDSATPAGRMLQTLLISFATMEREILIERTNAGLRAARERGRVGGRPRALNDAKTELAKVMYKRGSTAREIGAELGCSRSVVYRALELNPA</sequence>
<dbReference type="InterPro" id="IPR050639">
    <property type="entry name" value="SSR_resolvase"/>
</dbReference>
<keyword evidence="4" id="KW-0233">DNA recombination</keyword>
<feature type="active site" description="O-(5'-phospho-DNA)-serine intermediate" evidence="5">
    <location>
        <position position="10"/>
    </location>
</feature>
<dbReference type="SUPFAM" id="SSF46689">
    <property type="entry name" value="Homeodomain-like"/>
    <property type="match status" value="1"/>
</dbReference>
<dbReference type="Proteomes" id="UP000298252">
    <property type="component" value="Unassembled WGS sequence"/>
</dbReference>
<gene>
    <name evidence="8" type="ORF">E3O21_11545</name>
    <name evidence="7" type="ORF">SAMN05216368_10940</name>
</gene>
<dbReference type="Gene3D" id="3.40.50.1390">
    <property type="entry name" value="Resolvase, N-terminal catalytic domain"/>
    <property type="match status" value="1"/>
</dbReference>
<feature type="domain" description="Resolvase/invertase-type recombinase catalytic" evidence="6">
    <location>
        <begin position="2"/>
        <end position="136"/>
    </location>
</feature>
<dbReference type="EMBL" id="SOFD01000028">
    <property type="protein sequence ID" value="TFB76081.1"/>
    <property type="molecule type" value="Genomic_DNA"/>
</dbReference>
<dbReference type="InterPro" id="IPR006120">
    <property type="entry name" value="Resolvase_HTH_dom"/>
</dbReference>
<dbReference type="RefSeq" id="WP_092341360.1">
    <property type="nucleotide sequence ID" value="NZ_FNIB01000009.1"/>
</dbReference>
<dbReference type="PROSITE" id="PS51736">
    <property type="entry name" value="RECOMBINASES_3"/>
    <property type="match status" value="1"/>
</dbReference>
<dbReference type="GO" id="GO:0000150">
    <property type="term" value="F:DNA strand exchange activity"/>
    <property type="evidence" value="ECO:0007669"/>
    <property type="project" value="InterPro"/>
</dbReference>
<proteinExistence type="inferred from homology"/>
<evidence type="ECO:0000259" key="6">
    <source>
        <dbReference type="PROSITE" id="PS51736"/>
    </source>
</evidence>
<dbReference type="GO" id="GO:0003677">
    <property type="term" value="F:DNA binding"/>
    <property type="evidence" value="ECO:0007669"/>
    <property type="project" value="UniProtKB-KW"/>
</dbReference>
<dbReference type="PANTHER" id="PTHR30461">
    <property type="entry name" value="DNA-INVERTASE FROM LAMBDOID PROPHAGE"/>
    <property type="match status" value="1"/>
</dbReference>
<dbReference type="STRING" id="1424659.SAMN05216368_10940"/>
<reference evidence="7 9" key="1">
    <citation type="submission" date="2016-10" db="EMBL/GenBank/DDBJ databases">
        <authorList>
            <person name="Varghese N."/>
            <person name="Submissions S."/>
        </authorList>
    </citation>
    <scope>NUCLEOTIDE SEQUENCE [LARGE SCALE GENOMIC DNA]</scope>
    <source>
        <strain evidence="7 9">CGMCC 1.11215</strain>
    </source>
</reference>
<dbReference type="InterPro" id="IPR006119">
    <property type="entry name" value="Resolv_N"/>
</dbReference>
<evidence type="ECO:0000256" key="4">
    <source>
        <dbReference type="ARBA" id="ARBA00023172"/>
    </source>
</evidence>
<organism evidence="7 9">
    <name type="scientific">Cryobacterium flavum</name>
    <dbReference type="NCBI Taxonomy" id="1424659"/>
    <lineage>
        <taxon>Bacteria</taxon>
        <taxon>Bacillati</taxon>
        <taxon>Actinomycetota</taxon>
        <taxon>Actinomycetes</taxon>
        <taxon>Micrococcales</taxon>
        <taxon>Microbacteriaceae</taxon>
        <taxon>Cryobacterium</taxon>
    </lineage>
</organism>
<name>A0A4V3I8S3_9MICO</name>
<dbReference type="Gene3D" id="1.10.10.60">
    <property type="entry name" value="Homeodomain-like"/>
    <property type="match status" value="1"/>
</dbReference>
<dbReference type="SMART" id="SM00857">
    <property type="entry name" value="Resolvase"/>
    <property type="match status" value="1"/>
</dbReference>
<evidence type="ECO:0000313" key="7">
    <source>
        <dbReference type="EMBL" id="SDO01157.1"/>
    </source>
</evidence>
<evidence type="ECO:0000256" key="1">
    <source>
        <dbReference type="ARBA" id="ARBA00009913"/>
    </source>
</evidence>
<evidence type="ECO:0000313" key="8">
    <source>
        <dbReference type="EMBL" id="TFB76081.1"/>
    </source>
</evidence>
<dbReference type="InterPro" id="IPR009057">
    <property type="entry name" value="Homeodomain-like_sf"/>
</dbReference>
<dbReference type="CDD" id="cd00569">
    <property type="entry name" value="HTH_Hin_like"/>
    <property type="match status" value="1"/>
</dbReference>
<dbReference type="SUPFAM" id="SSF53041">
    <property type="entry name" value="Resolvase-like"/>
    <property type="match status" value="1"/>
</dbReference>
<dbReference type="InterPro" id="IPR036162">
    <property type="entry name" value="Resolvase-like_N_sf"/>
</dbReference>
<dbReference type="CDD" id="cd03768">
    <property type="entry name" value="SR_ResInv"/>
    <property type="match status" value="1"/>
</dbReference>
<dbReference type="GO" id="GO:0015074">
    <property type="term" value="P:DNA integration"/>
    <property type="evidence" value="ECO:0007669"/>
    <property type="project" value="UniProtKB-KW"/>
</dbReference>